<evidence type="ECO:0000313" key="4">
    <source>
        <dbReference type="Proteomes" id="UP000215914"/>
    </source>
</evidence>
<accession>A0A251T4H6</accession>
<evidence type="ECO:0000313" key="2">
    <source>
        <dbReference type="EMBL" id="KAF5777568.1"/>
    </source>
</evidence>
<reference evidence="3" key="2">
    <citation type="submission" date="2017-02" db="EMBL/GenBank/DDBJ databases">
        <title>Sunflower complete genome.</title>
        <authorList>
            <person name="Langlade N."/>
            <person name="Munos S."/>
        </authorList>
    </citation>
    <scope>NUCLEOTIDE SEQUENCE [LARGE SCALE GENOMIC DNA]</scope>
    <source>
        <tissue evidence="3">Leaves</tissue>
    </source>
</reference>
<evidence type="ECO:0000313" key="3">
    <source>
        <dbReference type="EMBL" id="OTG04801.1"/>
    </source>
</evidence>
<dbReference type="Proteomes" id="UP000215914">
    <property type="component" value="Chromosome 12"/>
</dbReference>
<dbReference type="EMBL" id="MNCJ02000327">
    <property type="protein sequence ID" value="KAF5777568.1"/>
    <property type="molecule type" value="Genomic_DNA"/>
</dbReference>
<reference evidence="2 4" key="1">
    <citation type="journal article" date="2017" name="Nature">
        <title>The sunflower genome provides insights into oil metabolism, flowering and Asterid evolution.</title>
        <authorList>
            <person name="Badouin H."/>
            <person name="Gouzy J."/>
            <person name="Grassa C.J."/>
            <person name="Murat F."/>
            <person name="Staton S.E."/>
            <person name="Cottret L."/>
            <person name="Lelandais-Briere C."/>
            <person name="Owens G.L."/>
            <person name="Carrere S."/>
            <person name="Mayjonade B."/>
            <person name="Legrand L."/>
            <person name="Gill N."/>
            <person name="Kane N.C."/>
            <person name="Bowers J.E."/>
            <person name="Hubner S."/>
            <person name="Bellec A."/>
            <person name="Berard A."/>
            <person name="Berges H."/>
            <person name="Blanchet N."/>
            <person name="Boniface M.C."/>
            <person name="Brunel D."/>
            <person name="Catrice O."/>
            <person name="Chaidir N."/>
            <person name="Claudel C."/>
            <person name="Donnadieu C."/>
            <person name="Faraut T."/>
            <person name="Fievet G."/>
            <person name="Helmstetter N."/>
            <person name="King M."/>
            <person name="Knapp S.J."/>
            <person name="Lai Z."/>
            <person name="Le Paslier M.C."/>
            <person name="Lippi Y."/>
            <person name="Lorenzon L."/>
            <person name="Mandel J.R."/>
            <person name="Marage G."/>
            <person name="Marchand G."/>
            <person name="Marquand E."/>
            <person name="Bret-Mestries E."/>
            <person name="Morien E."/>
            <person name="Nambeesan S."/>
            <person name="Nguyen T."/>
            <person name="Pegot-Espagnet P."/>
            <person name="Pouilly N."/>
            <person name="Raftis F."/>
            <person name="Sallet E."/>
            <person name="Schiex T."/>
            <person name="Thomas J."/>
            <person name="Vandecasteele C."/>
            <person name="Vares D."/>
            <person name="Vear F."/>
            <person name="Vautrin S."/>
            <person name="Crespi M."/>
            <person name="Mangin B."/>
            <person name="Burke J.M."/>
            <person name="Salse J."/>
            <person name="Munos S."/>
            <person name="Vincourt P."/>
            <person name="Rieseberg L.H."/>
            <person name="Langlade N.B."/>
        </authorList>
    </citation>
    <scope>NUCLEOTIDE SEQUENCE [LARGE SCALE GENOMIC DNA]</scope>
    <source>
        <strain evidence="4">cv. SF193</strain>
        <tissue evidence="2">Leaves</tissue>
    </source>
</reference>
<dbReference type="Gramene" id="mRNA:HanXRQr2_Chr12g0537251">
    <property type="protein sequence ID" value="mRNA:HanXRQr2_Chr12g0537251"/>
    <property type="gene ID" value="HanXRQr2_Chr12g0537251"/>
</dbReference>
<name>A0A251T4H6_HELAN</name>
<dbReference type="EMBL" id="CM007901">
    <property type="protein sequence ID" value="OTG04801.1"/>
    <property type="molecule type" value="Genomic_DNA"/>
</dbReference>
<proteinExistence type="predicted"/>
<organism evidence="3 4">
    <name type="scientific">Helianthus annuus</name>
    <name type="common">Common sunflower</name>
    <dbReference type="NCBI Taxonomy" id="4232"/>
    <lineage>
        <taxon>Eukaryota</taxon>
        <taxon>Viridiplantae</taxon>
        <taxon>Streptophyta</taxon>
        <taxon>Embryophyta</taxon>
        <taxon>Tracheophyta</taxon>
        <taxon>Spermatophyta</taxon>
        <taxon>Magnoliopsida</taxon>
        <taxon>eudicotyledons</taxon>
        <taxon>Gunneridae</taxon>
        <taxon>Pentapetalae</taxon>
        <taxon>asterids</taxon>
        <taxon>campanulids</taxon>
        <taxon>Asterales</taxon>
        <taxon>Asteraceae</taxon>
        <taxon>Asteroideae</taxon>
        <taxon>Heliantheae alliance</taxon>
        <taxon>Heliantheae</taxon>
        <taxon>Helianthus</taxon>
    </lineage>
</organism>
<dbReference type="InParanoid" id="A0A251T4H6"/>
<protein>
    <submittedName>
        <fullName evidence="3">Uncharacterized protein</fullName>
    </submittedName>
</protein>
<feature type="region of interest" description="Disordered" evidence="1">
    <location>
        <begin position="85"/>
        <end position="104"/>
    </location>
</feature>
<sequence length="104" mass="11486">MRSSWAFILLTIGRERTGASTDLLFKLTVNSHTDSKFDFFPESSNAIDPDLDRLFQALRSKPKPKISAAHEDVDDLFARFAALRRPQKEAETSGSDGIGLGETG</sequence>
<gene>
    <name evidence="3" type="ORF">HannXRQ_Chr12g0366441</name>
    <name evidence="2" type="ORF">HanXRQr2_Chr12g0537251</name>
</gene>
<evidence type="ECO:0000256" key="1">
    <source>
        <dbReference type="SAM" id="MobiDB-lite"/>
    </source>
</evidence>
<keyword evidence="4" id="KW-1185">Reference proteome</keyword>
<reference evidence="2" key="3">
    <citation type="submission" date="2020-06" db="EMBL/GenBank/DDBJ databases">
        <title>Helianthus annuus Genome sequencing and assembly Release 2.</title>
        <authorList>
            <person name="Gouzy J."/>
            <person name="Langlade N."/>
            <person name="Munos S."/>
        </authorList>
    </citation>
    <scope>NUCLEOTIDE SEQUENCE</scope>
    <source>
        <tissue evidence="2">Leaves</tissue>
    </source>
</reference>
<dbReference type="AlphaFoldDB" id="A0A251T4H6"/>